<dbReference type="Proteomes" id="UP000230066">
    <property type="component" value="Unassembled WGS sequence"/>
</dbReference>
<gene>
    <name evidence="2" type="ORF">D915_009322</name>
</gene>
<evidence type="ECO:0000313" key="2">
    <source>
        <dbReference type="EMBL" id="THD19836.1"/>
    </source>
</evidence>
<name>A0A4E0R1B7_FASHE</name>
<dbReference type="Pfam" id="PF20417">
    <property type="entry name" value="Gemin6_C"/>
    <property type="match status" value="1"/>
</dbReference>
<comment type="caution">
    <text evidence="2">The sequence shown here is derived from an EMBL/GenBank/DDBJ whole genome shotgun (WGS) entry which is preliminary data.</text>
</comment>
<dbReference type="InterPro" id="IPR046856">
    <property type="entry name" value="Gemin6_C"/>
</dbReference>
<dbReference type="GO" id="GO:0032797">
    <property type="term" value="C:SMN complex"/>
    <property type="evidence" value="ECO:0007669"/>
    <property type="project" value="TreeGrafter"/>
</dbReference>
<proteinExistence type="predicted"/>
<dbReference type="InterPro" id="IPR047574">
    <property type="entry name" value="AD"/>
</dbReference>
<keyword evidence="3" id="KW-1185">Reference proteome</keyword>
<evidence type="ECO:0000313" key="3">
    <source>
        <dbReference type="Proteomes" id="UP000230066"/>
    </source>
</evidence>
<evidence type="ECO:0000259" key="1">
    <source>
        <dbReference type="PROSITE" id="PS52001"/>
    </source>
</evidence>
<dbReference type="Pfam" id="PF06372">
    <property type="entry name" value="Gemin6"/>
    <property type="match status" value="1"/>
</dbReference>
<reference evidence="2" key="1">
    <citation type="submission" date="2019-03" db="EMBL/GenBank/DDBJ databases">
        <title>Improved annotation for the trematode Fasciola hepatica.</title>
        <authorList>
            <person name="Choi Y.-J."/>
            <person name="Martin J."/>
            <person name="Mitreva M."/>
        </authorList>
    </citation>
    <scope>NUCLEOTIDE SEQUENCE [LARGE SCALE GENOMIC DNA]</scope>
</reference>
<protein>
    <recommendedName>
        <fullName evidence="1">AD domain-containing protein</fullName>
    </recommendedName>
</protein>
<dbReference type="PANTHER" id="PTHR14710:SF2">
    <property type="entry name" value="GEM-ASSOCIATED PROTEIN 6"/>
    <property type="match status" value="1"/>
</dbReference>
<dbReference type="InterPro" id="IPR009422">
    <property type="entry name" value="Gemin6"/>
</dbReference>
<dbReference type="Gene3D" id="2.30.30.100">
    <property type="match status" value="1"/>
</dbReference>
<accession>A0A4E0R1B7</accession>
<organism evidence="2 3">
    <name type="scientific">Fasciola hepatica</name>
    <name type="common">Liver fluke</name>
    <dbReference type="NCBI Taxonomy" id="6192"/>
    <lineage>
        <taxon>Eukaryota</taxon>
        <taxon>Metazoa</taxon>
        <taxon>Spiralia</taxon>
        <taxon>Lophotrochozoa</taxon>
        <taxon>Platyhelminthes</taxon>
        <taxon>Trematoda</taxon>
        <taxon>Digenea</taxon>
        <taxon>Plagiorchiida</taxon>
        <taxon>Echinostomata</taxon>
        <taxon>Echinostomatoidea</taxon>
        <taxon>Fasciolidae</taxon>
        <taxon>Fasciola</taxon>
    </lineage>
</organism>
<dbReference type="GO" id="GO:0000245">
    <property type="term" value="P:spliceosomal complex assembly"/>
    <property type="evidence" value="ECO:0007669"/>
    <property type="project" value="InterPro"/>
</dbReference>
<feature type="domain" description="AD" evidence="1">
    <location>
        <begin position="67"/>
        <end position="172"/>
    </location>
</feature>
<dbReference type="AlphaFoldDB" id="A0A4E0R1B7"/>
<dbReference type="GO" id="GO:0005634">
    <property type="term" value="C:nucleus"/>
    <property type="evidence" value="ECO:0007669"/>
    <property type="project" value="InterPro"/>
</dbReference>
<dbReference type="InterPro" id="IPR046857">
    <property type="entry name" value="Gemin6_Sm-like_dom"/>
</dbReference>
<dbReference type="GO" id="GO:0000387">
    <property type="term" value="P:spliceosomal snRNP assembly"/>
    <property type="evidence" value="ECO:0007669"/>
    <property type="project" value="TreeGrafter"/>
</dbReference>
<dbReference type="EMBL" id="JXXN02005535">
    <property type="protein sequence ID" value="THD19836.1"/>
    <property type="molecule type" value="Genomic_DNA"/>
</dbReference>
<dbReference type="PROSITE" id="PS52001">
    <property type="entry name" value="AD"/>
    <property type="match status" value="1"/>
</dbReference>
<dbReference type="PANTHER" id="PTHR14710">
    <property type="entry name" value="GEM-ASSOCIATED PROTEIN 6"/>
    <property type="match status" value="1"/>
</dbReference>
<sequence length="172" mass="19570">MINESFAIDHIGKRVRLHCESDRKFEGYVYTIDPVSKNYVIFPSLDRPDSVTIVTGEMLTRVEELTSELSQEKIRERFEELDNLFTPNEHANNPILDDGISHQLSPDQLEKRRVKLMELFAANRVDLTQQDDGVLSVNGVVFISPPYTVNHCTGSNVVVLNRVKNLVRGIDS</sequence>